<feature type="signal peptide" evidence="1">
    <location>
        <begin position="1"/>
        <end position="21"/>
    </location>
</feature>
<feature type="chain" id="PRO_5025397553" evidence="1">
    <location>
        <begin position="22"/>
        <end position="82"/>
    </location>
</feature>
<name>A0A6A5KNS6_9PLEO</name>
<evidence type="ECO:0000256" key="1">
    <source>
        <dbReference type="SAM" id="SignalP"/>
    </source>
</evidence>
<accession>A0A6A5KNS6</accession>
<dbReference type="AlphaFoldDB" id="A0A6A5KNS6"/>
<keyword evidence="3" id="KW-1185">Reference proteome</keyword>
<dbReference type="EMBL" id="ML975279">
    <property type="protein sequence ID" value="KAF1836024.1"/>
    <property type="molecule type" value="Genomic_DNA"/>
</dbReference>
<sequence>MIRFRPQLLQLGVVFLVGVEPQPAGLVTIQDSPLCARFILYMRTPDGPHDKLQHEECLNVQALTVRYLSIQECGHRTLFALT</sequence>
<proteinExistence type="predicted"/>
<dbReference type="Proteomes" id="UP000800040">
    <property type="component" value="Unassembled WGS sequence"/>
</dbReference>
<reference evidence="2" key="1">
    <citation type="submission" date="2020-01" db="EMBL/GenBank/DDBJ databases">
        <authorList>
            <consortium name="DOE Joint Genome Institute"/>
            <person name="Haridas S."/>
            <person name="Albert R."/>
            <person name="Binder M."/>
            <person name="Bloem J."/>
            <person name="Labutti K."/>
            <person name="Salamov A."/>
            <person name="Andreopoulos B."/>
            <person name="Baker S.E."/>
            <person name="Barry K."/>
            <person name="Bills G."/>
            <person name="Bluhm B.H."/>
            <person name="Cannon C."/>
            <person name="Castanera R."/>
            <person name="Culley D.E."/>
            <person name="Daum C."/>
            <person name="Ezra D."/>
            <person name="Gonzalez J.B."/>
            <person name="Henrissat B."/>
            <person name="Kuo A."/>
            <person name="Liang C."/>
            <person name="Lipzen A."/>
            <person name="Lutzoni F."/>
            <person name="Magnuson J."/>
            <person name="Mondo S."/>
            <person name="Nolan M."/>
            <person name="Ohm R."/>
            <person name="Pangilinan J."/>
            <person name="Park H.-J."/>
            <person name="Ramirez L."/>
            <person name="Alfaro M."/>
            <person name="Sun H."/>
            <person name="Tritt A."/>
            <person name="Yoshinaga Y."/>
            <person name="Zwiers L.-H."/>
            <person name="Turgeon B.G."/>
            <person name="Goodwin S.B."/>
            <person name="Spatafora J.W."/>
            <person name="Crous P.W."/>
            <person name="Grigoriev I.V."/>
        </authorList>
    </citation>
    <scope>NUCLEOTIDE SEQUENCE</scope>
    <source>
        <strain evidence="2">P77</strain>
    </source>
</reference>
<evidence type="ECO:0000313" key="3">
    <source>
        <dbReference type="Proteomes" id="UP000800040"/>
    </source>
</evidence>
<keyword evidence="1" id="KW-0732">Signal</keyword>
<protein>
    <submittedName>
        <fullName evidence="2">Uncharacterized protein</fullName>
    </submittedName>
</protein>
<gene>
    <name evidence="2" type="ORF">BDW02DRAFT_567479</name>
</gene>
<evidence type="ECO:0000313" key="2">
    <source>
        <dbReference type="EMBL" id="KAF1836024.1"/>
    </source>
</evidence>
<organism evidence="2 3">
    <name type="scientific">Decorospora gaudefroyi</name>
    <dbReference type="NCBI Taxonomy" id="184978"/>
    <lineage>
        <taxon>Eukaryota</taxon>
        <taxon>Fungi</taxon>
        <taxon>Dikarya</taxon>
        <taxon>Ascomycota</taxon>
        <taxon>Pezizomycotina</taxon>
        <taxon>Dothideomycetes</taxon>
        <taxon>Pleosporomycetidae</taxon>
        <taxon>Pleosporales</taxon>
        <taxon>Pleosporineae</taxon>
        <taxon>Pleosporaceae</taxon>
        <taxon>Decorospora</taxon>
    </lineage>
</organism>